<feature type="transmembrane region" description="Helical" evidence="1">
    <location>
        <begin position="31"/>
        <end position="50"/>
    </location>
</feature>
<dbReference type="AlphaFoldDB" id="A0A1L7LIC2"/>
<feature type="transmembrane region" description="Helical" evidence="1">
    <location>
        <begin position="83"/>
        <end position="104"/>
    </location>
</feature>
<dbReference type="Proteomes" id="UP000217758">
    <property type="component" value="Chromosome"/>
</dbReference>
<dbReference type="RefSeq" id="WP_128833057.1">
    <property type="nucleotide sequence ID" value="NZ_AP014612.1"/>
</dbReference>
<proteinExistence type="predicted"/>
<reference evidence="2 3" key="1">
    <citation type="journal article" date="2016" name="Microbiol. Immunol.">
        <title>Complete genome sequence of Streptococcus troglodytae TKU31 isolated from the oral cavity of a chimpanzee (Pan troglodytes).</title>
        <authorList>
            <person name="Okamoto M."/>
            <person name="Naito M."/>
            <person name="Miyanohara M."/>
            <person name="Imai S."/>
            <person name="Nomura Y."/>
            <person name="Saito W."/>
            <person name="Momoi Y."/>
            <person name="Takada K."/>
            <person name="Miyabe-Nishiwaki T."/>
            <person name="Tomonaga M."/>
            <person name="Hanada N."/>
        </authorList>
    </citation>
    <scope>NUCLEOTIDE SEQUENCE [LARGE SCALE GENOMIC DNA]</scope>
    <source>
        <strain evidence="3">TKU 31</strain>
    </source>
</reference>
<keyword evidence="1" id="KW-0812">Transmembrane</keyword>
<feature type="transmembrane region" description="Helical" evidence="1">
    <location>
        <begin position="57"/>
        <end position="77"/>
    </location>
</feature>
<name>A0A1L7LIC2_9STRE</name>
<evidence type="ECO:0000313" key="2">
    <source>
        <dbReference type="EMBL" id="BAQ23937.1"/>
    </source>
</evidence>
<keyword evidence="3" id="KW-1185">Reference proteome</keyword>
<dbReference type="EMBL" id="AP014612">
    <property type="protein sequence ID" value="BAQ23937.1"/>
    <property type="molecule type" value="Genomic_DNA"/>
</dbReference>
<accession>A0A1L7LIC2</accession>
<evidence type="ECO:0000256" key="1">
    <source>
        <dbReference type="SAM" id="Phobius"/>
    </source>
</evidence>
<feature type="transmembrane region" description="Helical" evidence="1">
    <location>
        <begin position="7"/>
        <end position="25"/>
    </location>
</feature>
<keyword evidence="1" id="KW-1133">Transmembrane helix</keyword>
<evidence type="ECO:0000313" key="3">
    <source>
        <dbReference type="Proteomes" id="UP000217758"/>
    </source>
</evidence>
<dbReference type="KEGG" id="strg:SRT_06760"/>
<sequence>MKRLLKFFSMLLFMLLAAGLGLYVALQYGLLILEIYAFLIFMAIITPWFLTDLLVTWTELFSIIIGSFILSVGISYIPLYDRLALILVLPIVLITANQVEALFLEKKGAIAVQTSKAKSYYEYYARKAQHSEDVTIQTMLVSWAHAEQFKQIQPKEYYASIKRINRAIFRSKHDSDRVFYLRNGLFLIVQITSDPNWHRGMEEEVSINLSSLRFNNEATSHEIQFQYGYQLVNHDNWERYAYYEDILKRLERLLETHIIVEY</sequence>
<keyword evidence="1" id="KW-0472">Membrane</keyword>
<organism evidence="2 3">
    <name type="scientific">Streptococcus troglodytae</name>
    <dbReference type="NCBI Taxonomy" id="1111760"/>
    <lineage>
        <taxon>Bacteria</taxon>
        <taxon>Bacillati</taxon>
        <taxon>Bacillota</taxon>
        <taxon>Bacilli</taxon>
        <taxon>Lactobacillales</taxon>
        <taxon>Streptococcaceae</taxon>
        <taxon>Streptococcus</taxon>
    </lineage>
</organism>
<protein>
    <submittedName>
        <fullName evidence="2">Uncharacterized protein</fullName>
    </submittedName>
</protein>
<gene>
    <name evidence="2" type="ORF">SRT_06760</name>
</gene>